<dbReference type="PANTHER" id="PTHR42928:SF5">
    <property type="entry name" value="BLR1237 PROTEIN"/>
    <property type="match status" value="1"/>
</dbReference>
<dbReference type="InterPro" id="IPR005064">
    <property type="entry name" value="BUG"/>
</dbReference>
<dbReference type="Gene3D" id="3.40.190.10">
    <property type="entry name" value="Periplasmic binding protein-like II"/>
    <property type="match status" value="1"/>
</dbReference>
<evidence type="ECO:0000313" key="3">
    <source>
        <dbReference type="EMBL" id="ANY16866.1"/>
    </source>
</evidence>
<keyword evidence="4" id="KW-1185">Reference proteome</keyword>
<feature type="signal peptide" evidence="2">
    <location>
        <begin position="1"/>
        <end position="41"/>
    </location>
</feature>
<dbReference type="Gene3D" id="3.40.190.150">
    <property type="entry name" value="Bordetella uptake gene, domain 1"/>
    <property type="match status" value="1"/>
</dbReference>
<reference evidence="3 4" key="1">
    <citation type="submission" date="2016-07" db="EMBL/GenBank/DDBJ databases">
        <title>Complete genome sequences of Bordetella pseudohinzii.</title>
        <authorList>
            <person name="Spilker T."/>
            <person name="Darrah R."/>
            <person name="LiPuma J.J."/>
        </authorList>
    </citation>
    <scope>NUCLEOTIDE SEQUENCE [LARGE SCALE GENOMIC DNA]</scope>
    <source>
        <strain evidence="3 4">HI4681</strain>
    </source>
</reference>
<evidence type="ECO:0000256" key="2">
    <source>
        <dbReference type="SAM" id="SignalP"/>
    </source>
</evidence>
<feature type="chain" id="PRO_5046533169" description="Argininosuccinate lyase" evidence="2">
    <location>
        <begin position="42"/>
        <end position="336"/>
    </location>
</feature>
<dbReference type="Pfam" id="PF03401">
    <property type="entry name" value="TctC"/>
    <property type="match status" value="1"/>
</dbReference>
<name>A0ABN4RTJ1_9BORD</name>
<dbReference type="Proteomes" id="UP000092950">
    <property type="component" value="Chromosome"/>
</dbReference>
<dbReference type="PANTHER" id="PTHR42928">
    <property type="entry name" value="TRICARBOXYLATE-BINDING PROTEIN"/>
    <property type="match status" value="1"/>
</dbReference>
<comment type="similarity">
    <text evidence="1">Belongs to the UPF0065 (bug) family.</text>
</comment>
<keyword evidence="2" id="KW-0732">Signal</keyword>
<evidence type="ECO:0000313" key="4">
    <source>
        <dbReference type="Proteomes" id="UP000092950"/>
    </source>
</evidence>
<organism evidence="3 4">
    <name type="scientific">Bordetella pseudohinzii</name>
    <dbReference type="NCBI Taxonomy" id="1331258"/>
    <lineage>
        <taxon>Bacteria</taxon>
        <taxon>Pseudomonadati</taxon>
        <taxon>Pseudomonadota</taxon>
        <taxon>Betaproteobacteria</taxon>
        <taxon>Burkholderiales</taxon>
        <taxon>Alcaligenaceae</taxon>
        <taxon>Bordetella</taxon>
    </lineage>
</organism>
<dbReference type="SUPFAM" id="SSF53850">
    <property type="entry name" value="Periplasmic binding protein-like II"/>
    <property type="match status" value="1"/>
</dbReference>
<dbReference type="InterPro" id="IPR042100">
    <property type="entry name" value="Bug_dom1"/>
</dbReference>
<proteinExistence type="inferred from homology"/>
<protein>
    <recommendedName>
        <fullName evidence="5">Argininosuccinate lyase</fullName>
    </recommendedName>
</protein>
<dbReference type="CDD" id="cd07012">
    <property type="entry name" value="PBP2_Bug_TTT"/>
    <property type="match status" value="1"/>
</dbReference>
<sequence length="336" mass="35990">MDANDRCQRYTPTIHTPETALKILAPIALSLLALTAAPASAAYPDKPVTIIVPYPAGGGTDTVARKLARNFSQRWKTPVIVENVPGAEGLLGSERVLRAPADGYTLLFQISQMMLWKKTMPRARVNAVEDFRYISKIQTSPLAFGVSPKLGVKTLADYVALCKAGRADCSWGSGSAYAQLIGKQLMDVAGIPNAINIPYKGTAPMMTDVAGGHIAMAVPAVTSSLGQIQGGLFQLLAVGSDRRSSQVPDTPTLAEAGYDVHGETWYGLLVAKQTPQPVVDELSAAVRVASQDADLLAQIRHDGGEPVFSTPEDFARDVTQESQRLESLLEKYWTAP</sequence>
<accession>A0ABN4RTJ1</accession>
<dbReference type="PIRSF" id="PIRSF017082">
    <property type="entry name" value="YflP"/>
    <property type="match status" value="1"/>
</dbReference>
<gene>
    <name evidence="3" type="ORF">BBN53_13845</name>
</gene>
<evidence type="ECO:0000256" key="1">
    <source>
        <dbReference type="ARBA" id="ARBA00006987"/>
    </source>
</evidence>
<evidence type="ECO:0008006" key="5">
    <source>
        <dbReference type="Google" id="ProtNLM"/>
    </source>
</evidence>
<dbReference type="EMBL" id="CP016440">
    <property type="protein sequence ID" value="ANY16866.1"/>
    <property type="molecule type" value="Genomic_DNA"/>
</dbReference>